<reference evidence="3" key="1">
    <citation type="journal article" date="2018" name="Antonie Van Leeuwenhoek">
        <title>Proteinivorax hydrogeniformans sp. nov., an anaerobic, haloalkaliphilic bacterium fermenting proteinaceous compounds with high hydrogen production.</title>
        <authorList>
            <person name="Boltyanskaya Y."/>
            <person name="Detkova E."/>
            <person name="Pimenov N."/>
            <person name="Kevbrin V."/>
        </authorList>
    </citation>
    <scope>NUCLEOTIDE SEQUENCE</scope>
    <source>
        <strain evidence="3">Z-710</strain>
    </source>
</reference>
<dbReference type="RefSeq" id="WP_353892109.1">
    <property type="nucleotide sequence ID" value="NZ_CP159485.1"/>
</dbReference>
<dbReference type="AlphaFoldDB" id="A0AAU8HQW5"/>
<dbReference type="SUPFAM" id="SSF102405">
    <property type="entry name" value="MCP/YpsA-like"/>
    <property type="match status" value="1"/>
</dbReference>
<evidence type="ECO:0000313" key="3">
    <source>
        <dbReference type="EMBL" id="XCI27531.1"/>
    </source>
</evidence>
<organism evidence="3">
    <name type="scientific">Proteinivorax hydrogeniformans</name>
    <dbReference type="NCBI Taxonomy" id="1826727"/>
    <lineage>
        <taxon>Bacteria</taxon>
        <taxon>Bacillati</taxon>
        <taxon>Bacillota</taxon>
        <taxon>Clostridia</taxon>
        <taxon>Eubacteriales</taxon>
        <taxon>Proteinivoracaceae</taxon>
        <taxon>Proteinivorax</taxon>
    </lineage>
</organism>
<dbReference type="PANTHER" id="PTHR43022:SF1">
    <property type="entry name" value="PROTEIN SMF"/>
    <property type="match status" value="1"/>
</dbReference>
<gene>
    <name evidence="3" type="primary">dprA</name>
    <name evidence="3" type="ORF">PRVXH_001433</name>
</gene>
<proteinExistence type="inferred from homology"/>
<dbReference type="Pfam" id="PF02481">
    <property type="entry name" value="DNA_processg_A"/>
    <property type="match status" value="1"/>
</dbReference>
<dbReference type="InterPro" id="IPR057666">
    <property type="entry name" value="DrpA_SLOG"/>
</dbReference>
<sequence length="364" mass="40035">MEKKELALFLSHCPRVGSRRSMYIIDGCSSLNDFKNRFDQVFLEAGLGNHQKLKSSVKKYLNNFSVEDTIIKYKQKNVEIISIFDSKYPDILRQLYDFPISLFCKGNTGLLQNDNKISVVGARLASWYGKTVAKDISEQLSRNGFTIVSGMAKGIDACSHQGALSGEGSSIGVLGCGIDKIYPQENKKLYKEMEEKGLLLSTFPIGAKPLSGNFPARNRIISGLSKGIIVVEAAQRSGSLITADFALEQGKDVFSVPGNVNSPLSTGTNNLIKEGAIVATSFKDIINEYTDNKDNNVVDSGKTNGVKLEKVEQEILRLAKGQRISFDQLMEDGNFSSDILLSNLLTLEIKGLIKKDGNQRYIPI</sequence>
<name>A0AAU8HQW5_9FIRM</name>
<dbReference type="GO" id="GO:0009294">
    <property type="term" value="P:DNA-mediated transformation"/>
    <property type="evidence" value="ECO:0007669"/>
    <property type="project" value="InterPro"/>
</dbReference>
<accession>A0AAU8HQW5</accession>
<dbReference type="NCBIfam" id="TIGR00732">
    <property type="entry name" value="dprA"/>
    <property type="match status" value="1"/>
</dbReference>
<protein>
    <submittedName>
        <fullName evidence="3">DNA-processing protein DprA</fullName>
    </submittedName>
</protein>
<evidence type="ECO:0000259" key="2">
    <source>
        <dbReference type="Pfam" id="PF02481"/>
    </source>
</evidence>
<evidence type="ECO:0000256" key="1">
    <source>
        <dbReference type="ARBA" id="ARBA00006525"/>
    </source>
</evidence>
<dbReference type="EMBL" id="CP159485">
    <property type="protein sequence ID" value="XCI27531.1"/>
    <property type="molecule type" value="Genomic_DNA"/>
</dbReference>
<dbReference type="Gene3D" id="3.40.50.450">
    <property type="match status" value="1"/>
</dbReference>
<dbReference type="InterPro" id="IPR003488">
    <property type="entry name" value="DprA"/>
</dbReference>
<feature type="domain" description="Smf/DprA SLOG" evidence="2">
    <location>
        <begin position="80"/>
        <end position="289"/>
    </location>
</feature>
<dbReference type="PANTHER" id="PTHR43022">
    <property type="entry name" value="PROTEIN SMF"/>
    <property type="match status" value="1"/>
</dbReference>
<comment type="similarity">
    <text evidence="1">Belongs to the DprA/Smf family.</text>
</comment>
<reference evidence="3" key="2">
    <citation type="submission" date="2024-06" db="EMBL/GenBank/DDBJ databases">
        <authorList>
            <person name="Petrova K.O."/>
            <person name="Toshchakov S.V."/>
            <person name="Boltjanskaja Y.V."/>
            <person name="Kevbrin V.V."/>
        </authorList>
    </citation>
    <scope>NUCLEOTIDE SEQUENCE</scope>
    <source>
        <strain evidence="3">Z-710</strain>
    </source>
</reference>